<dbReference type="OrthoDB" id="283575at2759"/>
<feature type="domain" description="EGF-like" evidence="12">
    <location>
        <begin position="320"/>
        <end position="359"/>
    </location>
</feature>
<feature type="disulfide bond" evidence="10">
    <location>
        <begin position="674"/>
        <end position="683"/>
    </location>
</feature>
<dbReference type="PANTHER" id="PTHR24033:SF232">
    <property type="entry name" value="LAMININ SUBUNIT GAMMA-2-RELATED"/>
    <property type="match status" value="1"/>
</dbReference>
<feature type="disulfide bond" evidence="10">
    <location>
        <begin position="616"/>
        <end position="625"/>
    </location>
</feature>
<name>A0A814AVT1_9BILA</name>
<dbReference type="GO" id="GO:0005509">
    <property type="term" value="F:calcium ion binding"/>
    <property type="evidence" value="ECO:0007669"/>
    <property type="project" value="InterPro"/>
</dbReference>
<evidence type="ECO:0000256" key="4">
    <source>
        <dbReference type="ARBA" id="ARBA00022536"/>
    </source>
</evidence>
<evidence type="ECO:0000256" key="8">
    <source>
        <dbReference type="ARBA" id="ARBA00023157"/>
    </source>
</evidence>
<dbReference type="Gene3D" id="2.10.25.10">
    <property type="entry name" value="Laminin"/>
    <property type="match status" value="6"/>
</dbReference>
<feature type="domain" description="EGF-like" evidence="12">
    <location>
        <begin position="649"/>
        <end position="684"/>
    </location>
</feature>
<evidence type="ECO:0000256" key="1">
    <source>
        <dbReference type="ARBA" id="ARBA00004613"/>
    </source>
</evidence>
<dbReference type="InterPro" id="IPR000742">
    <property type="entry name" value="EGF"/>
</dbReference>
<keyword evidence="4 10" id="KW-0245">EGF-like domain</keyword>
<reference evidence="13" key="1">
    <citation type="submission" date="2021-02" db="EMBL/GenBank/DDBJ databases">
        <authorList>
            <person name="Nowell W R."/>
        </authorList>
    </citation>
    <scope>NUCLEOTIDE SEQUENCE</scope>
</reference>
<gene>
    <name evidence="13" type="ORF">GPM918_LOCUS9615</name>
    <name evidence="14" type="ORF">SRO942_LOCUS9616</name>
</gene>
<dbReference type="PANTHER" id="PTHR24033">
    <property type="entry name" value="EGF-LIKE DOMAIN-CONTAINING PROTEIN"/>
    <property type="match status" value="1"/>
</dbReference>
<evidence type="ECO:0000256" key="2">
    <source>
        <dbReference type="ARBA" id="ARBA00022473"/>
    </source>
</evidence>
<evidence type="ECO:0000256" key="11">
    <source>
        <dbReference type="SAM" id="Phobius"/>
    </source>
</evidence>
<dbReference type="FunFam" id="2.10.25.10:FF:000472">
    <property type="entry name" value="Uncharacterized protein, isoform A"/>
    <property type="match status" value="1"/>
</dbReference>
<feature type="disulfide bond" evidence="10">
    <location>
        <begin position="268"/>
        <end position="277"/>
    </location>
</feature>
<feature type="transmembrane region" description="Helical" evidence="11">
    <location>
        <begin position="708"/>
        <end position="732"/>
    </location>
</feature>
<dbReference type="GO" id="GO:0016020">
    <property type="term" value="C:membrane"/>
    <property type="evidence" value="ECO:0007669"/>
    <property type="project" value="InterPro"/>
</dbReference>
<keyword evidence="9" id="KW-0325">Glycoprotein</keyword>
<evidence type="ECO:0000256" key="9">
    <source>
        <dbReference type="ARBA" id="ARBA00023180"/>
    </source>
</evidence>
<feature type="disulfide bond" evidence="10">
    <location>
        <begin position="594"/>
        <end position="604"/>
    </location>
</feature>
<comment type="caution">
    <text evidence="10">Lacks conserved residue(s) required for the propagation of feature annotation.</text>
</comment>
<dbReference type="AlphaFoldDB" id="A0A814AVT1"/>
<comment type="subcellular location">
    <subcellularLocation>
        <location evidence="1">Secreted</location>
    </subcellularLocation>
</comment>
<comment type="caution">
    <text evidence="13">The sequence shown here is derived from an EMBL/GenBank/DDBJ whole genome shotgun (WGS) entry which is preliminary data.</text>
</comment>
<evidence type="ECO:0000256" key="3">
    <source>
        <dbReference type="ARBA" id="ARBA00022525"/>
    </source>
</evidence>
<evidence type="ECO:0000259" key="12">
    <source>
        <dbReference type="PROSITE" id="PS50026"/>
    </source>
</evidence>
<dbReference type="InterPro" id="IPR001881">
    <property type="entry name" value="EGF-like_Ca-bd_dom"/>
</dbReference>
<keyword evidence="5" id="KW-0732">Signal</keyword>
<dbReference type="SMART" id="SM00051">
    <property type="entry name" value="DSL"/>
    <property type="match status" value="1"/>
</dbReference>
<keyword evidence="15" id="KW-1185">Reference proteome</keyword>
<dbReference type="PROSITE" id="PS00022">
    <property type="entry name" value="EGF_1"/>
    <property type="match status" value="6"/>
</dbReference>
<proteinExistence type="predicted"/>
<keyword evidence="2" id="KW-0217">Developmental protein</keyword>
<keyword evidence="6" id="KW-0677">Repeat</keyword>
<protein>
    <recommendedName>
        <fullName evidence="12">EGF-like domain-containing protein</fullName>
    </recommendedName>
</protein>
<accession>A0A814AVT1</accession>
<dbReference type="Gene3D" id="2.10.25.140">
    <property type="match status" value="1"/>
</dbReference>
<feature type="disulfide bond" evidence="10">
    <location>
        <begin position="349"/>
        <end position="358"/>
    </location>
</feature>
<keyword evidence="8 10" id="KW-1015">Disulfide bond</keyword>
<dbReference type="CDD" id="cd00054">
    <property type="entry name" value="EGF_CA"/>
    <property type="match status" value="2"/>
</dbReference>
<organism evidence="13 15">
    <name type="scientific">Didymodactylos carnosus</name>
    <dbReference type="NCBI Taxonomy" id="1234261"/>
    <lineage>
        <taxon>Eukaryota</taxon>
        <taxon>Metazoa</taxon>
        <taxon>Spiralia</taxon>
        <taxon>Gnathifera</taxon>
        <taxon>Rotifera</taxon>
        <taxon>Eurotatoria</taxon>
        <taxon>Bdelloidea</taxon>
        <taxon>Philodinida</taxon>
        <taxon>Philodinidae</taxon>
        <taxon>Didymodactylos</taxon>
    </lineage>
</organism>
<dbReference type="PROSITE" id="PS01186">
    <property type="entry name" value="EGF_2"/>
    <property type="match status" value="3"/>
</dbReference>
<keyword evidence="11" id="KW-0812">Transmembrane</keyword>
<evidence type="ECO:0000256" key="6">
    <source>
        <dbReference type="ARBA" id="ARBA00022737"/>
    </source>
</evidence>
<dbReference type="EMBL" id="CAJOBC010001804">
    <property type="protein sequence ID" value="CAF3699723.1"/>
    <property type="molecule type" value="Genomic_DNA"/>
</dbReference>
<feature type="domain" description="EGF-like" evidence="12">
    <location>
        <begin position="504"/>
        <end position="541"/>
    </location>
</feature>
<dbReference type="Pfam" id="PF00008">
    <property type="entry name" value="EGF"/>
    <property type="match status" value="3"/>
</dbReference>
<dbReference type="Proteomes" id="UP000663829">
    <property type="component" value="Unassembled WGS sequence"/>
</dbReference>
<dbReference type="Proteomes" id="UP000681722">
    <property type="component" value="Unassembled WGS sequence"/>
</dbReference>
<evidence type="ECO:0000256" key="7">
    <source>
        <dbReference type="ARBA" id="ARBA00022837"/>
    </source>
</evidence>
<evidence type="ECO:0000313" key="15">
    <source>
        <dbReference type="Proteomes" id="UP000663829"/>
    </source>
</evidence>
<feature type="domain" description="EGF-like" evidence="12">
    <location>
        <begin position="590"/>
        <end position="626"/>
    </location>
</feature>
<feature type="domain" description="EGF-like" evidence="12">
    <location>
        <begin position="242"/>
        <end position="278"/>
    </location>
</feature>
<sequence>KKSHSMTHLYDFNEAVSKLEGEVTLGLRLIHYKNRHGQTYENRPCDIKIQHDVNRDGRCDTAFLFCLVELPFQNPHNCTLGDYFTGFVGADDIHFINIDDNDTHIRPYMQQRSHTTSLWFLPTIYFKFKYPKNGIGLIVEVFDVDDLQNQMFHDSIDFYGRTLLDIRLSTSKQTAQLQHIVLRSLFGSYTNLTVDFSLYCSENYYGHDCNTYCIGNDRYTCDLQLGKKLCNKGYFGQDCLSDLQACENNPCLHNGTCVVYLRDYVCQCSDGFTGRSCEIKVQTTGCNSSSCIHGRCSKNNKCICEEGWTSPNCNQSISDYIGGCYNNPCLHNSTCESLDNKNKSYQCHCRPTHTGKHCEVEILTTCERIPCVNGQCVKVGLYNEICICQPYWSGIDCTKPYIATTEKRRSVITNTLVPINLSAKRISVRSTTLKTTHIPSTFFPQWNRHRPTTSIKFNKSDDVKEYLDWLNEQYGDQLSAQILFPKTSIIVEHQYTTTAFNPYKHTPCLSAPCLHNSTCVILSQQNFHCVCQNGYIGVYCEIQQNLCESNPCSNNGVCVTKANNEIQCLCPPVFSGKFCEQLALSQLPVSAFKCKRQCQNGGLCLTNEHNEEECICKQSFTGVNCELIKPTKEVNMGQNCSKSNDKLCMDPCVSNPCLYNGTCSSAIHNYTCSCDKNRLGIRCEIESQDSSDASISVRDSSHDDTTDLWPLAIVFGYVFSLMLVFIIIWFLWYGLTIRPSSSLFFRSDLRFDNHRHLAQTQRIDRLAPSRIGVANPLFFHHSADKYSPSPSIGWTNTPRSLNR</sequence>
<feature type="domain" description="EGF-like" evidence="12">
    <location>
        <begin position="543"/>
        <end position="580"/>
    </location>
</feature>
<feature type="non-terminal residue" evidence="13">
    <location>
        <position position="1"/>
    </location>
</feature>
<feature type="disulfide bond" evidence="10">
    <location>
        <begin position="531"/>
        <end position="540"/>
    </location>
</feature>
<dbReference type="InterPro" id="IPR051830">
    <property type="entry name" value="NOTCH_homolog"/>
</dbReference>
<dbReference type="GO" id="GO:0007154">
    <property type="term" value="P:cell communication"/>
    <property type="evidence" value="ECO:0007669"/>
    <property type="project" value="InterPro"/>
</dbReference>
<dbReference type="GO" id="GO:0005576">
    <property type="term" value="C:extracellular region"/>
    <property type="evidence" value="ECO:0007669"/>
    <property type="project" value="UniProtKB-SubCell"/>
</dbReference>
<evidence type="ECO:0000256" key="10">
    <source>
        <dbReference type="PROSITE-ProRule" id="PRU00076"/>
    </source>
</evidence>
<dbReference type="SMART" id="SM00181">
    <property type="entry name" value="EGF"/>
    <property type="match status" value="8"/>
</dbReference>
<evidence type="ECO:0000313" key="14">
    <source>
        <dbReference type="EMBL" id="CAF3699723.1"/>
    </source>
</evidence>
<dbReference type="InterPro" id="IPR001774">
    <property type="entry name" value="DSL"/>
</dbReference>
<evidence type="ECO:0000313" key="13">
    <source>
        <dbReference type="EMBL" id="CAF0920316.1"/>
    </source>
</evidence>
<keyword evidence="11" id="KW-1133">Transmembrane helix</keyword>
<keyword evidence="7" id="KW-0106">Calcium</keyword>
<dbReference type="PROSITE" id="PS50026">
    <property type="entry name" value="EGF_3"/>
    <property type="match status" value="6"/>
</dbReference>
<feature type="disulfide bond" evidence="10">
    <location>
        <begin position="570"/>
        <end position="579"/>
    </location>
</feature>
<dbReference type="EMBL" id="CAJNOQ010001804">
    <property type="protein sequence ID" value="CAF0920316.1"/>
    <property type="molecule type" value="Genomic_DNA"/>
</dbReference>
<dbReference type="SUPFAM" id="SSF57196">
    <property type="entry name" value="EGF/Laminin"/>
    <property type="match status" value="6"/>
</dbReference>
<keyword evidence="3" id="KW-0964">Secreted</keyword>
<dbReference type="FunFam" id="2.10.25.10:FF:000537">
    <property type="entry name" value="Notch 3"/>
    <property type="match status" value="1"/>
</dbReference>
<evidence type="ECO:0000256" key="5">
    <source>
        <dbReference type="ARBA" id="ARBA00022729"/>
    </source>
</evidence>
<dbReference type="SMART" id="SM00179">
    <property type="entry name" value="EGF_CA"/>
    <property type="match status" value="5"/>
</dbReference>
<keyword evidence="11" id="KW-0472">Membrane</keyword>